<evidence type="ECO:0000259" key="5">
    <source>
        <dbReference type="Pfam" id="PF04101"/>
    </source>
</evidence>
<comment type="subcellular location">
    <subcellularLocation>
        <location evidence="1">Membrane</location>
    </subcellularLocation>
</comment>
<proteinExistence type="inferred from homology"/>
<dbReference type="PANTHER" id="PTHR43025">
    <property type="entry name" value="MONOGALACTOSYLDIACYLGLYCEROL SYNTHASE"/>
    <property type="match status" value="1"/>
</dbReference>
<dbReference type="GO" id="GO:0016020">
    <property type="term" value="C:membrane"/>
    <property type="evidence" value="ECO:0007669"/>
    <property type="project" value="UniProtKB-SubCell"/>
</dbReference>
<dbReference type="AlphaFoldDB" id="A0A9D1ADX7"/>
<dbReference type="Pfam" id="PF04101">
    <property type="entry name" value="Glyco_tran_28_C"/>
    <property type="match status" value="1"/>
</dbReference>
<protein>
    <submittedName>
        <fullName evidence="7">Glycosyltransferase</fullName>
    </submittedName>
</protein>
<feature type="domain" description="Diacylglycerol glucosyltransferase N-terminal" evidence="6">
    <location>
        <begin position="9"/>
        <end position="60"/>
    </location>
</feature>
<evidence type="ECO:0000256" key="4">
    <source>
        <dbReference type="ARBA" id="ARBA00022679"/>
    </source>
</evidence>
<evidence type="ECO:0000313" key="8">
    <source>
        <dbReference type="Proteomes" id="UP000886757"/>
    </source>
</evidence>
<accession>A0A9D1ADX7</accession>
<reference evidence="7" key="1">
    <citation type="submission" date="2020-10" db="EMBL/GenBank/DDBJ databases">
        <authorList>
            <person name="Gilroy R."/>
        </authorList>
    </citation>
    <scope>NUCLEOTIDE SEQUENCE</scope>
    <source>
        <strain evidence="7">ChiSjej4B22-8148</strain>
    </source>
</reference>
<dbReference type="PANTHER" id="PTHR43025:SF3">
    <property type="entry name" value="MONOGALACTOSYLDIACYLGLYCEROL SYNTHASE 1, CHLOROPLASTIC"/>
    <property type="match status" value="1"/>
</dbReference>
<dbReference type="SUPFAM" id="SSF53756">
    <property type="entry name" value="UDP-Glycosyltransferase/glycogen phosphorylase"/>
    <property type="match status" value="1"/>
</dbReference>
<feature type="domain" description="Glycosyl transferase family 28 C-terminal" evidence="5">
    <location>
        <begin position="86"/>
        <end position="220"/>
    </location>
</feature>
<organism evidence="7 8">
    <name type="scientific">Candidatus Choladousia intestinavium</name>
    <dbReference type="NCBI Taxonomy" id="2840727"/>
    <lineage>
        <taxon>Bacteria</taxon>
        <taxon>Bacillati</taxon>
        <taxon>Bacillota</taxon>
        <taxon>Clostridia</taxon>
        <taxon>Lachnospirales</taxon>
        <taxon>Lachnospiraceae</taxon>
        <taxon>Lachnospiraceae incertae sedis</taxon>
        <taxon>Candidatus Choladousia</taxon>
    </lineage>
</organism>
<dbReference type="Proteomes" id="UP000886757">
    <property type="component" value="Unassembled WGS sequence"/>
</dbReference>
<dbReference type="InterPro" id="IPR050519">
    <property type="entry name" value="Glycosyltransf_28_UgtP"/>
</dbReference>
<name>A0A9D1ADX7_9FIRM</name>
<sequence length="253" mass="27731">MKQQVFQIPKTIFVATDYVCIPFTEETDCDAYVIPSDKLNEAFINCGLPGEKLFPLGIPVRRCFLQKETRQEVCMRLGLAPDKRYILVAGGSMGGGGIKKVIQMLADEIIRYKNTELIVLCGSNQQMYNELNETALSHVKVMGFASDMAGYLKAADLFITKPGGLSSTEAAVCGTPIIHIAPILGCETYNARFFSDHGMSAFCHTARRELGGALERLNNEAARGEMVRTQKRLIPPDASAQIIALAERMAVSC</sequence>
<evidence type="ECO:0000256" key="2">
    <source>
        <dbReference type="ARBA" id="ARBA00006962"/>
    </source>
</evidence>
<keyword evidence="3" id="KW-0328">Glycosyltransferase</keyword>
<comment type="similarity">
    <text evidence="2">Belongs to the glycosyltransferase 28 family.</text>
</comment>
<dbReference type="GO" id="GO:0016758">
    <property type="term" value="F:hexosyltransferase activity"/>
    <property type="evidence" value="ECO:0007669"/>
    <property type="project" value="InterPro"/>
</dbReference>
<dbReference type="InterPro" id="IPR009695">
    <property type="entry name" value="Diacylglyc_glucosyltr_N"/>
</dbReference>
<reference evidence="7" key="2">
    <citation type="journal article" date="2021" name="PeerJ">
        <title>Extensive microbial diversity within the chicken gut microbiome revealed by metagenomics and culture.</title>
        <authorList>
            <person name="Gilroy R."/>
            <person name="Ravi A."/>
            <person name="Getino M."/>
            <person name="Pursley I."/>
            <person name="Horton D.L."/>
            <person name="Alikhan N.F."/>
            <person name="Baker D."/>
            <person name="Gharbi K."/>
            <person name="Hall N."/>
            <person name="Watson M."/>
            <person name="Adriaenssens E.M."/>
            <person name="Foster-Nyarko E."/>
            <person name="Jarju S."/>
            <person name="Secka A."/>
            <person name="Antonio M."/>
            <person name="Oren A."/>
            <person name="Chaudhuri R.R."/>
            <person name="La Ragione R."/>
            <person name="Hildebrand F."/>
            <person name="Pallen M.J."/>
        </authorList>
    </citation>
    <scope>NUCLEOTIDE SEQUENCE</scope>
    <source>
        <strain evidence="7">ChiSjej4B22-8148</strain>
    </source>
</reference>
<dbReference type="Gene3D" id="3.40.50.2000">
    <property type="entry name" value="Glycogen Phosphorylase B"/>
    <property type="match status" value="1"/>
</dbReference>
<evidence type="ECO:0000259" key="6">
    <source>
        <dbReference type="Pfam" id="PF06925"/>
    </source>
</evidence>
<dbReference type="GO" id="GO:0009247">
    <property type="term" value="P:glycolipid biosynthetic process"/>
    <property type="evidence" value="ECO:0007669"/>
    <property type="project" value="InterPro"/>
</dbReference>
<keyword evidence="4" id="KW-0808">Transferase</keyword>
<evidence type="ECO:0000256" key="1">
    <source>
        <dbReference type="ARBA" id="ARBA00004370"/>
    </source>
</evidence>
<dbReference type="EMBL" id="DVGK01000118">
    <property type="protein sequence ID" value="HIR14376.1"/>
    <property type="molecule type" value="Genomic_DNA"/>
</dbReference>
<comment type="caution">
    <text evidence="7">The sequence shown here is derived from an EMBL/GenBank/DDBJ whole genome shotgun (WGS) entry which is preliminary data.</text>
</comment>
<evidence type="ECO:0000313" key="7">
    <source>
        <dbReference type="EMBL" id="HIR14376.1"/>
    </source>
</evidence>
<evidence type="ECO:0000256" key="3">
    <source>
        <dbReference type="ARBA" id="ARBA00022676"/>
    </source>
</evidence>
<dbReference type="InterPro" id="IPR007235">
    <property type="entry name" value="Glyco_trans_28_C"/>
</dbReference>
<gene>
    <name evidence="7" type="ORF">IAB31_10705</name>
</gene>
<dbReference type="Pfam" id="PF06925">
    <property type="entry name" value="MGDG_synth"/>
    <property type="match status" value="1"/>
</dbReference>